<dbReference type="KEGG" id="phb:HYN04_01600"/>
<evidence type="ECO:0000313" key="1">
    <source>
        <dbReference type="EMBL" id="AWM76572.1"/>
    </source>
</evidence>
<proteinExistence type="predicted"/>
<sequence length="165" mass="17270">MLASVVLVSACSGPKAPETPAAPAAFTIPLNPNTNGVLESRSARITLGKGPQAYSADVAMTPSWWVASDGFKIVWFSGMSQTKRYFQFSGETPGEAARPKLLKSPEEAVREVKVAFDGGPPVAVRPEATRAVFKPPPGAKAVTSVEIAFGPADAPGLYAWKSPSP</sequence>
<gene>
    <name evidence="1" type="ORF">HYN04_01600</name>
</gene>
<dbReference type="Proteomes" id="UP000247763">
    <property type="component" value="Chromosome"/>
</dbReference>
<protein>
    <submittedName>
        <fullName evidence="1">Uncharacterized protein</fullName>
    </submittedName>
</protein>
<dbReference type="EMBL" id="CP029479">
    <property type="protein sequence ID" value="AWM76572.1"/>
    <property type="molecule type" value="Genomic_DNA"/>
</dbReference>
<evidence type="ECO:0000313" key="2">
    <source>
        <dbReference type="Proteomes" id="UP000247763"/>
    </source>
</evidence>
<dbReference type="AlphaFoldDB" id="A0A2Z3HMW1"/>
<organism evidence="1 2">
    <name type="scientific">Phenylobacterium parvum</name>
    <dbReference type="NCBI Taxonomy" id="2201350"/>
    <lineage>
        <taxon>Bacteria</taxon>
        <taxon>Pseudomonadati</taxon>
        <taxon>Pseudomonadota</taxon>
        <taxon>Alphaproteobacteria</taxon>
        <taxon>Caulobacterales</taxon>
        <taxon>Caulobacteraceae</taxon>
        <taxon>Phenylobacterium</taxon>
    </lineage>
</organism>
<accession>A0A2Z3HMW1</accession>
<name>A0A2Z3HMW1_9CAUL</name>
<keyword evidence="2" id="KW-1185">Reference proteome</keyword>
<reference evidence="2" key="1">
    <citation type="submission" date="2018-05" db="EMBL/GenBank/DDBJ databases">
        <title>Genome sequencing of Phenylobacterium sp. HYN0004.</title>
        <authorList>
            <person name="Yi H."/>
            <person name="Baek C."/>
        </authorList>
    </citation>
    <scope>NUCLEOTIDE SEQUENCE [LARGE SCALE GENOMIC DNA]</scope>
    <source>
        <strain evidence="2">HYN0004</strain>
    </source>
</reference>